<dbReference type="KEGG" id="mej:Q7A_1451"/>
<reference evidence="1 2" key="1">
    <citation type="journal article" date="2012" name="J. Bacteriol.">
        <title>Complete genome sequences of Methylophaga sp. strain JAM1 and Methylophaga sp. strain JAM7.</title>
        <authorList>
            <person name="Villeneuve C."/>
            <person name="Martineau C."/>
            <person name="Mauffrey F."/>
            <person name="Villemur R."/>
        </authorList>
    </citation>
    <scope>NUCLEOTIDE SEQUENCE [LARGE SCALE GENOMIC DNA]</scope>
    <source>
        <strain evidence="1 2">JAM1</strain>
    </source>
</reference>
<evidence type="ECO:0000313" key="1">
    <source>
        <dbReference type="EMBL" id="AFI84281.1"/>
    </source>
</evidence>
<reference evidence="1 2" key="2">
    <citation type="journal article" date="2013" name="Int. J. Syst. Evol. Microbiol.">
        <title>Methylophaga nitratireducenticrescens sp. nov. and Methylophaga frappieri sp. nov., isolated from the biofilm of the methanol-fed denitrification system treating the seawater at the Montreal Biodome.</title>
        <authorList>
            <person name="Villeneuve C."/>
            <person name="Martineau C."/>
            <person name="Mauffrey F."/>
            <person name="Villemur R."/>
        </authorList>
    </citation>
    <scope>NUCLEOTIDE SEQUENCE [LARGE SCALE GENOMIC DNA]</scope>
    <source>
        <strain evidence="1 2">JAM1</strain>
    </source>
</reference>
<protein>
    <submittedName>
        <fullName evidence="1">Uncharacterized protein</fullName>
    </submittedName>
</protein>
<sequence>MSNKEQQDMVVEFTPLEKIEALYSELTDWYGEADKKELRVAAKLLMVSLEKFSLYGGSDWHDLVNEYVDILKNDPEQFQKILRSNRGELKDKKSTGNYH</sequence>
<organism evidence="1 2">
    <name type="scientific">Methylophaga nitratireducenticrescens</name>
    <dbReference type="NCBI Taxonomy" id="754476"/>
    <lineage>
        <taxon>Bacteria</taxon>
        <taxon>Pseudomonadati</taxon>
        <taxon>Pseudomonadota</taxon>
        <taxon>Gammaproteobacteria</taxon>
        <taxon>Thiotrichales</taxon>
        <taxon>Piscirickettsiaceae</taxon>
        <taxon>Methylophaga</taxon>
    </lineage>
</organism>
<dbReference type="PATRIC" id="fig|754476.3.peg.1435"/>
<keyword evidence="2" id="KW-1185">Reference proteome</keyword>
<dbReference type="HOGENOM" id="CLU_181474_0_0_6"/>
<dbReference type="EMBL" id="CP003390">
    <property type="protein sequence ID" value="AFI84281.1"/>
    <property type="molecule type" value="Genomic_DNA"/>
</dbReference>
<evidence type="ECO:0000313" key="2">
    <source>
        <dbReference type="Proteomes" id="UP000009144"/>
    </source>
</evidence>
<proteinExistence type="predicted"/>
<dbReference type="AlphaFoldDB" id="I1XIR2"/>
<dbReference type="Proteomes" id="UP000009144">
    <property type="component" value="Chromosome"/>
</dbReference>
<name>I1XIR2_METNJ</name>
<dbReference type="RefSeq" id="WP_014706654.1">
    <property type="nucleotide sequence ID" value="NC_017857.3"/>
</dbReference>
<accession>I1XIR2</accession>
<gene>
    <name evidence="1" type="ordered locus">Q7A_1451</name>
</gene>
<dbReference type="OrthoDB" id="5609325at2"/>
<dbReference type="eggNOG" id="ENOG5033024">
    <property type="taxonomic scope" value="Bacteria"/>
</dbReference>